<organism evidence="2 3">
    <name type="scientific">Scytonema millei VB511283</name>
    <dbReference type="NCBI Taxonomy" id="1245923"/>
    <lineage>
        <taxon>Bacteria</taxon>
        <taxon>Bacillati</taxon>
        <taxon>Cyanobacteriota</taxon>
        <taxon>Cyanophyceae</taxon>
        <taxon>Nostocales</taxon>
        <taxon>Scytonemataceae</taxon>
        <taxon>Scytonema</taxon>
    </lineage>
</organism>
<dbReference type="Proteomes" id="UP000031532">
    <property type="component" value="Unassembled WGS sequence"/>
</dbReference>
<evidence type="ECO:0000313" key="2">
    <source>
        <dbReference type="EMBL" id="NHC36899.1"/>
    </source>
</evidence>
<comment type="caution">
    <text evidence="2">The sequence shown here is derived from an EMBL/GenBank/DDBJ whole genome shotgun (WGS) entry which is preliminary data.</text>
</comment>
<dbReference type="EMBL" id="JTJC03000006">
    <property type="protein sequence ID" value="NHC36899.1"/>
    <property type="molecule type" value="Genomic_DNA"/>
</dbReference>
<accession>A0A9X5I6M6</accession>
<keyword evidence="3" id="KW-1185">Reference proteome</keyword>
<dbReference type="AlphaFoldDB" id="A0A9X5I6M6"/>
<evidence type="ECO:0000313" key="3">
    <source>
        <dbReference type="Proteomes" id="UP000031532"/>
    </source>
</evidence>
<name>A0A9X5I6M6_9CYAN</name>
<dbReference type="RefSeq" id="WP_039714075.1">
    <property type="nucleotide sequence ID" value="NZ_JTJC03000006.1"/>
</dbReference>
<proteinExistence type="predicted"/>
<protein>
    <submittedName>
        <fullName evidence="2">Uncharacterized protein</fullName>
    </submittedName>
</protein>
<evidence type="ECO:0000256" key="1">
    <source>
        <dbReference type="SAM" id="MobiDB-lite"/>
    </source>
</evidence>
<feature type="region of interest" description="Disordered" evidence="1">
    <location>
        <begin position="64"/>
        <end position="83"/>
    </location>
</feature>
<gene>
    <name evidence="2" type="ORF">QH73_0020050</name>
</gene>
<sequence length="191" mass="21389">MFATTRFYPVNEKDGTIYLDTQAIKRDCLKFPGCTGMTGFELNQKFPMMQQLGYKLVRLTPKRRGGARAGAGRPKGESQKTSTIQIDRRLHEELKARTARLKQILGSYSLQDYVASAIFECDPDLQELASFVQPMEADATTITTVIHAIERLKIWQVELSSICQEGVALGAVLAALLKYQKSIEKNIVNQT</sequence>
<reference evidence="2 3" key="1">
    <citation type="journal article" date="2015" name="Genome Announc.">
        <title>Draft Genome Sequence of the Terrestrial Cyanobacterium Scytonema millei VB511283, Isolated from Eastern India.</title>
        <authorList>
            <person name="Sen D."/>
            <person name="Chandrababunaidu M.M."/>
            <person name="Singh D."/>
            <person name="Sanghi N."/>
            <person name="Ghorai A."/>
            <person name="Mishra G.P."/>
            <person name="Madduluri M."/>
            <person name="Adhikary S.P."/>
            <person name="Tripathy S."/>
        </authorList>
    </citation>
    <scope>NUCLEOTIDE SEQUENCE [LARGE SCALE GENOMIC DNA]</scope>
    <source>
        <strain evidence="2 3">VB511283</strain>
    </source>
</reference>